<sequence>MRDELILGTEDADALKSEIQESENVGKIEKHLLFLNPVKKLQSPVETKIQKRGKNLGDDLNMKQSMVSCLESRMKLDAGTSVNGTSVVQVILFSLLDSPIQKETGYMYQHHSGDYLLSLDSPLQFNHQTFQSNQIPHLPYEDVVYDFENFDFDGTQNGVVNFGRSRSNFGNYNNECYSMTRPRVFLVCKIGEPDELF</sequence>
<evidence type="ECO:0000313" key="2">
    <source>
        <dbReference type="Proteomes" id="UP001054945"/>
    </source>
</evidence>
<reference evidence="1 2" key="1">
    <citation type="submission" date="2021-06" db="EMBL/GenBank/DDBJ databases">
        <title>Caerostris extrusa draft genome.</title>
        <authorList>
            <person name="Kono N."/>
            <person name="Arakawa K."/>
        </authorList>
    </citation>
    <scope>NUCLEOTIDE SEQUENCE [LARGE SCALE GENOMIC DNA]</scope>
</reference>
<organism evidence="1 2">
    <name type="scientific">Caerostris extrusa</name>
    <name type="common">Bark spider</name>
    <name type="synonym">Caerostris bankana</name>
    <dbReference type="NCBI Taxonomy" id="172846"/>
    <lineage>
        <taxon>Eukaryota</taxon>
        <taxon>Metazoa</taxon>
        <taxon>Ecdysozoa</taxon>
        <taxon>Arthropoda</taxon>
        <taxon>Chelicerata</taxon>
        <taxon>Arachnida</taxon>
        <taxon>Araneae</taxon>
        <taxon>Araneomorphae</taxon>
        <taxon>Entelegynae</taxon>
        <taxon>Araneoidea</taxon>
        <taxon>Araneidae</taxon>
        <taxon>Caerostris</taxon>
    </lineage>
</organism>
<protein>
    <submittedName>
        <fullName evidence="1">Uncharacterized protein</fullName>
    </submittedName>
</protein>
<name>A0AAV4VE44_CAEEX</name>
<dbReference type="EMBL" id="BPLR01014290">
    <property type="protein sequence ID" value="GIY67894.1"/>
    <property type="molecule type" value="Genomic_DNA"/>
</dbReference>
<proteinExistence type="predicted"/>
<accession>A0AAV4VE44</accession>
<comment type="caution">
    <text evidence="1">The sequence shown here is derived from an EMBL/GenBank/DDBJ whole genome shotgun (WGS) entry which is preliminary data.</text>
</comment>
<dbReference type="AlphaFoldDB" id="A0AAV4VE44"/>
<keyword evidence="2" id="KW-1185">Reference proteome</keyword>
<gene>
    <name evidence="1" type="ORF">CEXT_6261</name>
</gene>
<dbReference type="Proteomes" id="UP001054945">
    <property type="component" value="Unassembled WGS sequence"/>
</dbReference>
<evidence type="ECO:0000313" key="1">
    <source>
        <dbReference type="EMBL" id="GIY67894.1"/>
    </source>
</evidence>